<dbReference type="PROSITE" id="PS50911">
    <property type="entry name" value="CHAP"/>
    <property type="match status" value="1"/>
</dbReference>
<dbReference type="Gene3D" id="3.90.1720.10">
    <property type="entry name" value="endopeptidase domain like (from Nostoc punctiforme)"/>
    <property type="match status" value="1"/>
</dbReference>
<evidence type="ECO:0000313" key="2">
    <source>
        <dbReference type="EMBL" id="MBD2194225.1"/>
    </source>
</evidence>
<proteinExistence type="predicted"/>
<name>A0ABR8A2W5_9CYAN</name>
<evidence type="ECO:0000259" key="1">
    <source>
        <dbReference type="PROSITE" id="PS50911"/>
    </source>
</evidence>
<feature type="domain" description="Peptidase C51" evidence="1">
    <location>
        <begin position="48"/>
        <end position="190"/>
    </location>
</feature>
<organism evidence="2 3">
    <name type="scientific">Calothrix parietina FACHB-288</name>
    <dbReference type="NCBI Taxonomy" id="2692896"/>
    <lineage>
        <taxon>Bacteria</taxon>
        <taxon>Bacillati</taxon>
        <taxon>Cyanobacteriota</taxon>
        <taxon>Cyanophyceae</taxon>
        <taxon>Nostocales</taxon>
        <taxon>Calotrichaceae</taxon>
        <taxon>Calothrix</taxon>
    </lineage>
</organism>
<dbReference type="Proteomes" id="UP000658514">
    <property type="component" value="Unassembled WGS sequence"/>
</dbReference>
<dbReference type="InterPro" id="IPR038765">
    <property type="entry name" value="Papain-like_cys_pep_sf"/>
</dbReference>
<dbReference type="RefSeq" id="WP_190541653.1">
    <property type="nucleotide sequence ID" value="NZ_CAWPNO010000051.1"/>
</dbReference>
<reference evidence="2 3" key="1">
    <citation type="journal article" date="2020" name="ISME J.">
        <title>Comparative genomics reveals insights into cyanobacterial evolution and habitat adaptation.</title>
        <authorList>
            <person name="Chen M.Y."/>
            <person name="Teng W.K."/>
            <person name="Zhao L."/>
            <person name="Hu C.X."/>
            <person name="Zhou Y.K."/>
            <person name="Han B.P."/>
            <person name="Song L.R."/>
            <person name="Shu W.S."/>
        </authorList>
    </citation>
    <scope>NUCLEOTIDE SEQUENCE [LARGE SCALE GENOMIC DNA]</scope>
    <source>
        <strain evidence="2 3">FACHB-288</strain>
    </source>
</reference>
<gene>
    <name evidence="2" type="ORF">H6G24_01785</name>
</gene>
<comment type="caution">
    <text evidence="2">The sequence shown here is derived from an EMBL/GenBank/DDBJ whole genome shotgun (WGS) entry which is preliminary data.</text>
</comment>
<dbReference type="SUPFAM" id="SSF54001">
    <property type="entry name" value="Cysteine proteinases"/>
    <property type="match status" value="1"/>
</dbReference>
<protein>
    <submittedName>
        <fullName evidence="2">CHAP domain-containing protein</fullName>
    </submittedName>
</protein>
<dbReference type="Pfam" id="PF05257">
    <property type="entry name" value="CHAP"/>
    <property type="match status" value="1"/>
</dbReference>
<sequence length="194" mass="21913">MFENSQNHIDSSLTKLNNTLNSLDNNSLNIFPQNRLGLDSQQLLSLAGETLIQAWSNHTDPTQALIYAREGNCTWYAYGRLKELGFTPEDILLPPGQRNANQWGGVLYNGARTFLGSNETPQLGDVAQYYLNGQNHVAIVEKVENGRVYLSESHYNQDFDGDKDGDGITTDGTFHRIVNYTVNNPHRYIRLVRH</sequence>
<dbReference type="InterPro" id="IPR007921">
    <property type="entry name" value="CHAP_dom"/>
</dbReference>
<evidence type="ECO:0000313" key="3">
    <source>
        <dbReference type="Proteomes" id="UP000658514"/>
    </source>
</evidence>
<keyword evidence="3" id="KW-1185">Reference proteome</keyword>
<dbReference type="EMBL" id="JACJQH010000002">
    <property type="protein sequence ID" value="MBD2194225.1"/>
    <property type="molecule type" value="Genomic_DNA"/>
</dbReference>
<accession>A0ABR8A2W5</accession>